<feature type="domain" description="PDZ" evidence="6">
    <location>
        <begin position="319"/>
        <end position="390"/>
    </location>
</feature>
<keyword evidence="2 7" id="KW-0645">Protease</keyword>
<dbReference type="PROSITE" id="PS50106">
    <property type="entry name" value="PDZ"/>
    <property type="match status" value="1"/>
</dbReference>
<dbReference type="Gene3D" id="2.30.42.10">
    <property type="match status" value="1"/>
</dbReference>
<dbReference type="Pfam" id="PF13365">
    <property type="entry name" value="Trypsin_2"/>
    <property type="match status" value="1"/>
</dbReference>
<dbReference type="InterPro" id="IPR043504">
    <property type="entry name" value="Peptidase_S1_PA_chymotrypsin"/>
</dbReference>
<gene>
    <name evidence="7" type="ORF">J2S59_001251</name>
</gene>
<keyword evidence="5" id="KW-0472">Membrane</keyword>
<keyword evidence="5" id="KW-0812">Transmembrane</keyword>
<dbReference type="InterPro" id="IPR001940">
    <property type="entry name" value="Peptidase_S1C"/>
</dbReference>
<evidence type="ECO:0000256" key="1">
    <source>
        <dbReference type="ARBA" id="ARBA00010541"/>
    </source>
</evidence>
<feature type="compositionally biased region" description="Low complexity" evidence="4">
    <location>
        <begin position="89"/>
        <end position="104"/>
    </location>
</feature>
<feature type="compositionally biased region" description="Basic and acidic residues" evidence="4">
    <location>
        <begin position="1"/>
        <end position="30"/>
    </location>
</feature>
<feature type="region of interest" description="Disordered" evidence="4">
    <location>
        <begin position="411"/>
        <end position="458"/>
    </location>
</feature>
<accession>A0ABT9NLZ5</accession>
<sequence length="458" mass="45752">MTEHDTPQHDASRPDERAHRYPETAAEQERTTAFPDGFAFAAPAAAPAPGKERGRRTGIGLLAGALVLGGLGGLGGAAAYDALSDDPETPAASRSAAPSTNTASVAPLEPLGSVQDVASSVLPSVVKINVRGGGQGPGGGAGSGSGIILSSDGEILTNEHVVGVAEGGGAITVAFDDGSTAPATIVGTDPLTDTAVIKAEGVSDLTPAELGSSDALQVGEQVVAVGSPFGLEATVTSGIVSALDRPVSAGEPGGSQATIYPAIQTDAAINPGNSGGPLVNMAGQVVGINSSIRTTTSFGGEAGSIGLGFAIPMSKVVPIVEQLRAGETATHARLGVTVSAATDDSGATVGAEVEEVTDGGAADDAGLQTGDVITRVDDTLISDSDALVAIIRGYRPDDAVTITFRRGGEEQTVDVTLGSDEGEQPQAPAQGEQGQEGPPQQPERKRQLPPWLDEYFGN</sequence>
<dbReference type="EMBL" id="JAUSQM010000001">
    <property type="protein sequence ID" value="MDP9821442.1"/>
    <property type="molecule type" value="Genomic_DNA"/>
</dbReference>
<evidence type="ECO:0000313" key="8">
    <source>
        <dbReference type="Proteomes" id="UP001240447"/>
    </source>
</evidence>
<comment type="similarity">
    <text evidence="1">Belongs to the peptidase S1C family.</text>
</comment>
<dbReference type="SUPFAM" id="SSF50494">
    <property type="entry name" value="Trypsin-like serine proteases"/>
    <property type="match status" value="1"/>
</dbReference>
<keyword evidence="3 7" id="KW-0378">Hydrolase</keyword>
<dbReference type="InterPro" id="IPR009003">
    <property type="entry name" value="Peptidase_S1_PA"/>
</dbReference>
<name>A0ABT9NLZ5_9ACTN</name>
<dbReference type="Proteomes" id="UP001240447">
    <property type="component" value="Unassembled WGS sequence"/>
</dbReference>
<feature type="region of interest" description="Disordered" evidence="4">
    <location>
        <begin position="84"/>
        <end position="104"/>
    </location>
</feature>
<dbReference type="PRINTS" id="PR00834">
    <property type="entry name" value="PROTEASES2C"/>
</dbReference>
<evidence type="ECO:0000256" key="5">
    <source>
        <dbReference type="SAM" id="Phobius"/>
    </source>
</evidence>
<evidence type="ECO:0000256" key="2">
    <source>
        <dbReference type="ARBA" id="ARBA00022670"/>
    </source>
</evidence>
<dbReference type="EC" id="3.4.21.-" evidence="7"/>
<keyword evidence="5" id="KW-1133">Transmembrane helix</keyword>
<dbReference type="Pfam" id="PF13180">
    <property type="entry name" value="PDZ_2"/>
    <property type="match status" value="1"/>
</dbReference>
<feature type="compositionally biased region" description="Low complexity" evidence="4">
    <location>
        <begin position="424"/>
        <end position="438"/>
    </location>
</feature>
<protein>
    <submittedName>
        <fullName evidence="7">Serine protease PepD</fullName>
        <ecNumber evidence="7">3.4.21.-</ecNumber>
    </submittedName>
</protein>
<dbReference type="GO" id="GO:0006508">
    <property type="term" value="P:proteolysis"/>
    <property type="evidence" value="ECO:0007669"/>
    <property type="project" value="UniProtKB-KW"/>
</dbReference>
<dbReference type="RefSeq" id="WP_306824921.1">
    <property type="nucleotide sequence ID" value="NZ_JAUSQM010000001.1"/>
</dbReference>
<comment type="caution">
    <text evidence="7">The sequence shown here is derived from an EMBL/GenBank/DDBJ whole genome shotgun (WGS) entry which is preliminary data.</text>
</comment>
<keyword evidence="8" id="KW-1185">Reference proteome</keyword>
<dbReference type="PANTHER" id="PTHR43343">
    <property type="entry name" value="PEPTIDASE S12"/>
    <property type="match status" value="1"/>
</dbReference>
<feature type="region of interest" description="Disordered" evidence="4">
    <location>
        <begin position="1"/>
        <end position="31"/>
    </location>
</feature>
<dbReference type="InterPro" id="IPR051201">
    <property type="entry name" value="Chloro_Bact_Ser_Proteases"/>
</dbReference>
<reference evidence="7 8" key="1">
    <citation type="submission" date="2023-07" db="EMBL/GenBank/DDBJ databases">
        <title>Sequencing the genomes of 1000 actinobacteria strains.</title>
        <authorList>
            <person name="Klenk H.-P."/>
        </authorList>
    </citation>
    <scope>NUCLEOTIDE SEQUENCE [LARGE SCALE GENOMIC DNA]</scope>
    <source>
        <strain evidence="7 8">GD13</strain>
    </source>
</reference>
<dbReference type="SUPFAM" id="SSF50156">
    <property type="entry name" value="PDZ domain-like"/>
    <property type="match status" value="1"/>
</dbReference>
<evidence type="ECO:0000256" key="4">
    <source>
        <dbReference type="SAM" id="MobiDB-lite"/>
    </source>
</evidence>
<proteinExistence type="inferred from homology"/>
<feature type="transmembrane region" description="Helical" evidence="5">
    <location>
        <begin position="59"/>
        <end position="80"/>
    </location>
</feature>
<dbReference type="InterPro" id="IPR001478">
    <property type="entry name" value="PDZ"/>
</dbReference>
<dbReference type="SMART" id="SM00228">
    <property type="entry name" value="PDZ"/>
    <property type="match status" value="1"/>
</dbReference>
<dbReference type="PANTHER" id="PTHR43343:SF3">
    <property type="entry name" value="PROTEASE DO-LIKE 8, CHLOROPLASTIC"/>
    <property type="match status" value="1"/>
</dbReference>
<dbReference type="InterPro" id="IPR036034">
    <property type="entry name" value="PDZ_sf"/>
</dbReference>
<dbReference type="GO" id="GO:0008233">
    <property type="term" value="F:peptidase activity"/>
    <property type="evidence" value="ECO:0007669"/>
    <property type="project" value="UniProtKB-KW"/>
</dbReference>
<dbReference type="Gene3D" id="2.40.10.10">
    <property type="entry name" value="Trypsin-like serine proteases"/>
    <property type="match status" value="2"/>
</dbReference>
<evidence type="ECO:0000256" key="3">
    <source>
        <dbReference type="ARBA" id="ARBA00022801"/>
    </source>
</evidence>
<evidence type="ECO:0000259" key="6">
    <source>
        <dbReference type="PROSITE" id="PS50106"/>
    </source>
</evidence>
<evidence type="ECO:0000313" key="7">
    <source>
        <dbReference type="EMBL" id="MDP9821442.1"/>
    </source>
</evidence>
<organism evidence="7 8">
    <name type="scientific">Nocardioides massiliensis</name>
    <dbReference type="NCBI Taxonomy" id="1325935"/>
    <lineage>
        <taxon>Bacteria</taxon>
        <taxon>Bacillati</taxon>
        <taxon>Actinomycetota</taxon>
        <taxon>Actinomycetes</taxon>
        <taxon>Propionibacteriales</taxon>
        <taxon>Nocardioidaceae</taxon>
        <taxon>Nocardioides</taxon>
    </lineage>
</organism>